<gene>
    <name evidence="1" type="ORF">DFO73_101469</name>
</gene>
<name>A0A2V3A610_9BACI</name>
<dbReference type="AlphaFoldDB" id="A0A2V3A610"/>
<accession>A0A2V3A610</accession>
<sequence length="165" mass="18828">MNPYYYPYYPYRVNNWGQILNLLQQSLYAEEMVCAMSSELFHIPETKDLKGNAEMHNHLVPASYHRVTAVGSAQRLVNGEQRQSIIDTMAACIINAENQDRKVRDGLITMEENAGPEYKAFINVIIKWQEQAENYLAQAKESLRTMGVSFPSAGSEQQDGEDNLY</sequence>
<reference evidence="1 2" key="1">
    <citation type="submission" date="2018-05" db="EMBL/GenBank/DDBJ databases">
        <title>Freshwater and sediment microbial communities from various areas in North America, analyzing microbe dynamics in response to fracking.</title>
        <authorList>
            <person name="Lamendella R."/>
        </authorList>
    </citation>
    <scope>NUCLEOTIDE SEQUENCE [LARGE SCALE GENOMIC DNA]</scope>
    <source>
        <strain evidence="1 2">15_TX</strain>
    </source>
</reference>
<protein>
    <submittedName>
        <fullName evidence="1">Uncharacterized protein</fullName>
    </submittedName>
</protein>
<evidence type="ECO:0000313" key="1">
    <source>
        <dbReference type="EMBL" id="PWW32206.1"/>
    </source>
</evidence>
<dbReference type="EMBL" id="QGTW01000001">
    <property type="protein sequence ID" value="PWW32206.1"/>
    <property type="molecule type" value="Genomic_DNA"/>
</dbReference>
<dbReference type="OrthoDB" id="2925451at2"/>
<proteinExistence type="predicted"/>
<evidence type="ECO:0000313" key="2">
    <source>
        <dbReference type="Proteomes" id="UP000247150"/>
    </source>
</evidence>
<dbReference type="Proteomes" id="UP000247150">
    <property type="component" value="Unassembled WGS sequence"/>
</dbReference>
<organism evidence="1 2">
    <name type="scientific">Cytobacillus oceanisediminis</name>
    <dbReference type="NCBI Taxonomy" id="665099"/>
    <lineage>
        <taxon>Bacteria</taxon>
        <taxon>Bacillati</taxon>
        <taxon>Bacillota</taxon>
        <taxon>Bacilli</taxon>
        <taxon>Bacillales</taxon>
        <taxon>Bacillaceae</taxon>
        <taxon>Cytobacillus</taxon>
    </lineage>
</organism>
<comment type="caution">
    <text evidence="1">The sequence shown here is derived from an EMBL/GenBank/DDBJ whole genome shotgun (WGS) entry which is preliminary data.</text>
</comment>